<reference evidence="1" key="1">
    <citation type="submission" date="2022-10" db="EMBL/GenBank/DDBJ databases">
        <title>Genome Sequence of Xylaria curta.</title>
        <authorList>
            <person name="Buettner E."/>
        </authorList>
    </citation>
    <scope>NUCLEOTIDE SEQUENCE</scope>
    <source>
        <strain evidence="1">Babe10</strain>
    </source>
</reference>
<protein>
    <submittedName>
        <fullName evidence="1">Uncharacterized protein</fullName>
    </submittedName>
</protein>
<organism evidence="1 2">
    <name type="scientific">Xylaria curta</name>
    <dbReference type="NCBI Taxonomy" id="42375"/>
    <lineage>
        <taxon>Eukaryota</taxon>
        <taxon>Fungi</taxon>
        <taxon>Dikarya</taxon>
        <taxon>Ascomycota</taxon>
        <taxon>Pezizomycotina</taxon>
        <taxon>Sordariomycetes</taxon>
        <taxon>Xylariomycetidae</taxon>
        <taxon>Xylariales</taxon>
        <taxon>Xylariaceae</taxon>
        <taxon>Xylaria</taxon>
    </lineage>
</organism>
<evidence type="ECO:0000313" key="2">
    <source>
        <dbReference type="Proteomes" id="UP001143856"/>
    </source>
</evidence>
<keyword evidence="2" id="KW-1185">Reference proteome</keyword>
<dbReference type="Proteomes" id="UP001143856">
    <property type="component" value="Unassembled WGS sequence"/>
</dbReference>
<proteinExistence type="predicted"/>
<comment type="caution">
    <text evidence="1">The sequence shown here is derived from an EMBL/GenBank/DDBJ whole genome shotgun (WGS) entry which is preliminary data.</text>
</comment>
<accession>A0ACC1N360</accession>
<evidence type="ECO:0000313" key="1">
    <source>
        <dbReference type="EMBL" id="KAJ2973525.1"/>
    </source>
</evidence>
<dbReference type="EMBL" id="JAPDGR010002931">
    <property type="protein sequence ID" value="KAJ2973525.1"/>
    <property type="molecule type" value="Genomic_DNA"/>
</dbReference>
<sequence>MGTTSAIVGAYCLAGEIGEQFGRGAAEVDSSNVAGAIAKAFAAYDARFRPFMDQVQKGVGEDGSFYSSSLLSSSFGVSLLHLIAGLASFFKLNIGAMMLKEQVKNWDLPDYEVLRA</sequence>
<name>A0ACC1N360_9PEZI</name>
<gene>
    <name evidence="1" type="ORF">NUW58_g8914</name>
</gene>